<gene>
    <name evidence="1" type="ORF">HAX54_042151</name>
</gene>
<proteinExistence type="predicted"/>
<evidence type="ECO:0000313" key="1">
    <source>
        <dbReference type="EMBL" id="MCE2055193.1"/>
    </source>
</evidence>
<accession>A0ABS8W0M2</accession>
<dbReference type="EMBL" id="JACEIK010006169">
    <property type="protein sequence ID" value="MCE2055193.1"/>
    <property type="molecule type" value="Genomic_DNA"/>
</dbReference>
<reference evidence="1 2" key="1">
    <citation type="journal article" date="2021" name="BMC Genomics">
        <title>Datura genome reveals duplications of psychoactive alkaloid biosynthetic genes and high mutation rate following tissue culture.</title>
        <authorList>
            <person name="Rajewski A."/>
            <person name="Carter-House D."/>
            <person name="Stajich J."/>
            <person name="Litt A."/>
        </authorList>
    </citation>
    <scope>NUCLEOTIDE SEQUENCE [LARGE SCALE GENOMIC DNA]</scope>
    <source>
        <strain evidence="1">AR-01</strain>
    </source>
</reference>
<protein>
    <submittedName>
        <fullName evidence="1">Uncharacterized protein</fullName>
    </submittedName>
</protein>
<feature type="non-terminal residue" evidence="1">
    <location>
        <position position="1"/>
    </location>
</feature>
<sequence>TLQVKNWVREFYANLFAMNGNHPNPVAYVRGMKISLNTTSINEALGLPNPSETELKARELKDNGRWLLDTLVVEELSRPKFGPRVWTDT</sequence>
<keyword evidence="2" id="KW-1185">Reference proteome</keyword>
<name>A0ABS8W0M2_DATST</name>
<dbReference type="Proteomes" id="UP000823775">
    <property type="component" value="Unassembled WGS sequence"/>
</dbReference>
<evidence type="ECO:0000313" key="2">
    <source>
        <dbReference type="Proteomes" id="UP000823775"/>
    </source>
</evidence>
<comment type="caution">
    <text evidence="1">The sequence shown here is derived from an EMBL/GenBank/DDBJ whole genome shotgun (WGS) entry which is preliminary data.</text>
</comment>
<organism evidence="1 2">
    <name type="scientific">Datura stramonium</name>
    <name type="common">Jimsonweed</name>
    <name type="synonym">Common thornapple</name>
    <dbReference type="NCBI Taxonomy" id="4076"/>
    <lineage>
        <taxon>Eukaryota</taxon>
        <taxon>Viridiplantae</taxon>
        <taxon>Streptophyta</taxon>
        <taxon>Embryophyta</taxon>
        <taxon>Tracheophyta</taxon>
        <taxon>Spermatophyta</taxon>
        <taxon>Magnoliopsida</taxon>
        <taxon>eudicotyledons</taxon>
        <taxon>Gunneridae</taxon>
        <taxon>Pentapetalae</taxon>
        <taxon>asterids</taxon>
        <taxon>lamiids</taxon>
        <taxon>Solanales</taxon>
        <taxon>Solanaceae</taxon>
        <taxon>Solanoideae</taxon>
        <taxon>Datureae</taxon>
        <taxon>Datura</taxon>
    </lineage>
</organism>